<evidence type="ECO:0000259" key="1">
    <source>
        <dbReference type="Pfam" id="PF26563"/>
    </source>
</evidence>
<name>A0A3N0GQF1_9ACTN</name>
<dbReference type="GO" id="GO:0051782">
    <property type="term" value="P:negative regulation of cell division"/>
    <property type="evidence" value="ECO:0007669"/>
    <property type="project" value="TreeGrafter"/>
</dbReference>
<keyword evidence="3" id="KW-1185">Reference proteome</keyword>
<dbReference type="InterPro" id="IPR022521">
    <property type="entry name" value="Rv3660c"/>
</dbReference>
<dbReference type="InterPro" id="IPR059050">
    <property type="entry name" value="Rv3660c_N"/>
</dbReference>
<dbReference type="GO" id="GO:0005829">
    <property type="term" value="C:cytosol"/>
    <property type="evidence" value="ECO:0007669"/>
    <property type="project" value="TreeGrafter"/>
</dbReference>
<feature type="domain" description="Rv3660c-like CheY-like N-terminal" evidence="1">
    <location>
        <begin position="7"/>
        <end position="113"/>
    </location>
</feature>
<proteinExistence type="predicted"/>
<dbReference type="AlphaFoldDB" id="A0A3N0GQF1"/>
<evidence type="ECO:0000313" key="2">
    <source>
        <dbReference type="EMBL" id="RNM14704.1"/>
    </source>
</evidence>
<evidence type="ECO:0000313" key="3">
    <source>
        <dbReference type="Proteomes" id="UP000279994"/>
    </source>
</evidence>
<comment type="caution">
    <text evidence="2">The sequence shown here is derived from an EMBL/GenBank/DDBJ whole genome shotgun (WGS) entry which is preliminary data.</text>
</comment>
<dbReference type="GO" id="GO:0005524">
    <property type="term" value="F:ATP binding"/>
    <property type="evidence" value="ECO:0007669"/>
    <property type="project" value="TreeGrafter"/>
</dbReference>
<sequence>MRAALLVTDDELLLADVVRLAAAAGVAPEVARGGGAALRAWSAAPVVLVGADRAHDLAACHPPRRDRVHVVARGPLADDLFRVALQVGAESVVPLPASESWLVEVLTDVGDGGGRVGVTVGVVGGAGGVGATVFAAALAQTCARDGSTLLVDADALGAGADRVLGLEDVDGIRWDALLQATGRLSARSLREALPRRDRLSVLTWPVDRAASLQADALREALSAGRRGFGTLVVDVPRQPDPVVDEVLARCDHLFVVSTLTVPAVSAAARVVRRLPPAVPAGLVLRGGVAGVAPGEAASVLGLPVVATMGDQRGLDEAVSLGIGPLRSGRGPLARAAREAVAVVHGRVGAVA</sequence>
<dbReference type="OrthoDB" id="3252838at2"/>
<dbReference type="InterPro" id="IPR027417">
    <property type="entry name" value="P-loop_NTPase"/>
</dbReference>
<dbReference type="PANTHER" id="PTHR43384">
    <property type="entry name" value="SEPTUM SITE-DETERMINING PROTEIN MIND HOMOLOG, CHLOROPLASTIC-RELATED"/>
    <property type="match status" value="1"/>
</dbReference>
<dbReference type="PANTHER" id="PTHR43384:SF11">
    <property type="entry name" value="SEPTUM SITE DETERMINING PROTEIN"/>
    <property type="match status" value="1"/>
</dbReference>
<gene>
    <name evidence="2" type="ORF">EFL26_10480</name>
</gene>
<dbReference type="Proteomes" id="UP000279994">
    <property type="component" value="Unassembled WGS sequence"/>
</dbReference>
<dbReference type="Gene3D" id="3.40.50.300">
    <property type="entry name" value="P-loop containing nucleotide triphosphate hydrolases"/>
    <property type="match status" value="1"/>
</dbReference>
<accession>A0A3N0GQF1</accession>
<dbReference type="NCBIfam" id="TIGR03815">
    <property type="entry name" value="CpaE_hom_Actino"/>
    <property type="match status" value="1"/>
</dbReference>
<dbReference type="Pfam" id="PF26563">
    <property type="entry name" value="Rv3660c_N"/>
    <property type="match status" value="1"/>
</dbReference>
<dbReference type="GO" id="GO:0016887">
    <property type="term" value="F:ATP hydrolysis activity"/>
    <property type="evidence" value="ECO:0007669"/>
    <property type="project" value="TreeGrafter"/>
</dbReference>
<dbReference type="InterPro" id="IPR050625">
    <property type="entry name" value="ParA/MinD_ATPase"/>
</dbReference>
<organism evidence="2 3">
    <name type="scientific">Nocardioides pocheonensis</name>
    <dbReference type="NCBI Taxonomy" id="661485"/>
    <lineage>
        <taxon>Bacteria</taxon>
        <taxon>Bacillati</taxon>
        <taxon>Actinomycetota</taxon>
        <taxon>Actinomycetes</taxon>
        <taxon>Propionibacteriales</taxon>
        <taxon>Nocardioidaceae</taxon>
        <taxon>Nocardioides</taxon>
    </lineage>
</organism>
<dbReference type="SUPFAM" id="SSF52540">
    <property type="entry name" value="P-loop containing nucleoside triphosphate hydrolases"/>
    <property type="match status" value="1"/>
</dbReference>
<protein>
    <submittedName>
        <fullName evidence="2">Septum site determining protein</fullName>
    </submittedName>
</protein>
<dbReference type="EMBL" id="RJSF01000038">
    <property type="protein sequence ID" value="RNM14704.1"/>
    <property type="molecule type" value="Genomic_DNA"/>
</dbReference>
<dbReference type="GO" id="GO:0009898">
    <property type="term" value="C:cytoplasmic side of plasma membrane"/>
    <property type="evidence" value="ECO:0007669"/>
    <property type="project" value="TreeGrafter"/>
</dbReference>
<reference evidence="2 3" key="1">
    <citation type="submission" date="2018-11" db="EMBL/GenBank/DDBJ databases">
        <authorList>
            <person name="Li F."/>
        </authorList>
    </citation>
    <scope>NUCLEOTIDE SEQUENCE [LARGE SCALE GENOMIC DNA]</scope>
    <source>
        <strain evidence="2 3">Gsoil 818</strain>
    </source>
</reference>